<dbReference type="InterPro" id="IPR037118">
    <property type="entry name" value="Val-tRNA_synth_C_sf"/>
</dbReference>
<feature type="coiled-coil region" evidence="4">
    <location>
        <begin position="553"/>
        <end position="632"/>
    </location>
</feature>
<gene>
    <name evidence="6" type="primary">yheS_1</name>
    <name evidence="6" type="ORF">NCTC13028_01453</name>
</gene>
<dbReference type="SUPFAM" id="SSF52540">
    <property type="entry name" value="P-loop containing nucleoside triphosphate hydrolases"/>
    <property type="match status" value="2"/>
</dbReference>
<keyword evidence="1" id="KW-0677">Repeat</keyword>
<evidence type="ECO:0000313" key="7">
    <source>
        <dbReference type="Proteomes" id="UP000250223"/>
    </source>
</evidence>
<organism evidence="6 7">
    <name type="scientific">Clostridium cochlearium</name>
    <dbReference type="NCBI Taxonomy" id="1494"/>
    <lineage>
        <taxon>Bacteria</taxon>
        <taxon>Bacillati</taxon>
        <taxon>Bacillota</taxon>
        <taxon>Clostridia</taxon>
        <taxon>Eubacteriales</taxon>
        <taxon>Clostridiaceae</taxon>
        <taxon>Clostridium</taxon>
    </lineage>
</organism>
<feature type="domain" description="ABC transporter" evidence="5">
    <location>
        <begin position="4"/>
        <end position="264"/>
    </location>
</feature>
<sequence>MIILSCKNLSKSYGIDNILHNISFNIKDGEKVGLIGPNGSGKSTLLKILANELDYDAGEIFVEKNKKIGYLPQHYSIESSKTIYNEMLCVFKNLIDLEKKISELEEKMNEPYDASNAEYHDKIIKNYTTAVETYTLRGGYTYRGEINRVLTGLGFEESDFHTPVNILSGGQKTRLALCKLLLVNPDILLLDEPTNHLDLDAIEWLEEYLKNHKGTLLIISHDRYFLDSVTNKTMEICNNQFKSFDGNYTKFMEFKKKDYEAQLKAYSAQQAEIKRQEEIIERYRSFNREKSIRAAESRQKALDKIDKIDKPIMYSNSAKIKFKASIKSGNDVLHIEDLAKSFDDVKLFNNINLDIKRGDKSALIGENGRGKTTLFKIIMDKISADKGKKVLGRNVFIGYYDQEQSDLDPNKTIIDEVWDAFPNMTTTEVRNALAAFLFTGDDVFKEISKLSGGEKCRINLLKLMLSKANFLLLDEPTNHLDIVSREALEDAILNYDGTVLVISHDRYFLNKVIDKIYELKEDEIKEYLGNYSYYIEKKKNPSRFESLEENEGMTKTQIKIEKKKKREAEKEQKQIKLKAKNIEELIASKENELLKLQEKLCLEEVYSNPEKSQEVNLKILEIEKSLEELYNEWENYL</sequence>
<dbReference type="GO" id="GO:0003676">
    <property type="term" value="F:nucleic acid binding"/>
    <property type="evidence" value="ECO:0007669"/>
    <property type="project" value="UniProtKB-ARBA"/>
</dbReference>
<dbReference type="PROSITE" id="PS50893">
    <property type="entry name" value="ABC_TRANSPORTER_2"/>
    <property type="match status" value="2"/>
</dbReference>
<protein>
    <submittedName>
        <fullName evidence="6">ABC transporter ATP-binding protein</fullName>
    </submittedName>
</protein>
<dbReference type="FunFam" id="3.40.50.300:FF:000011">
    <property type="entry name" value="Putative ABC transporter ATP-binding component"/>
    <property type="match status" value="1"/>
</dbReference>
<dbReference type="EMBL" id="UAWC01000012">
    <property type="protein sequence ID" value="SQB34540.1"/>
    <property type="molecule type" value="Genomic_DNA"/>
</dbReference>
<evidence type="ECO:0000256" key="4">
    <source>
        <dbReference type="SAM" id="Coils"/>
    </source>
</evidence>
<dbReference type="Pfam" id="PF00005">
    <property type="entry name" value="ABC_tran"/>
    <property type="match status" value="2"/>
</dbReference>
<dbReference type="AlphaFoldDB" id="A0A240AX61"/>
<dbReference type="InterPro" id="IPR003593">
    <property type="entry name" value="AAA+_ATPase"/>
</dbReference>
<dbReference type="InterPro" id="IPR051309">
    <property type="entry name" value="ABCF_ATPase"/>
</dbReference>
<proteinExistence type="predicted"/>
<dbReference type="GeneID" id="70578012"/>
<dbReference type="Pfam" id="PF12848">
    <property type="entry name" value="ABC_tran_Xtn"/>
    <property type="match status" value="1"/>
</dbReference>
<evidence type="ECO:0000259" key="5">
    <source>
        <dbReference type="PROSITE" id="PS50893"/>
    </source>
</evidence>
<evidence type="ECO:0000256" key="1">
    <source>
        <dbReference type="ARBA" id="ARBA00022737"/>
    </source>
</evidence>
<dbReference type="GO" id="GO:0005524">
    <property type="term" value="F:ATP binding"/>
    <property type="evidence" value="ECO:0007669"/>
    <property type="project" value="UniProtKB-KW"/>
</dbReference>
<dbReference type="PANTHER" id="PTHR42855">
    <property type="entry name" value="ABC TRANSPORTER ATP-BINDING SUBUNIT"/>
    <property type="match status" value="1"/>
</dbReference>
<evidence type="ECO:0000313" key="6">
    <source>
        <dbReference type="EMBL" id="SQB34540.1"/>
    </source>
</evidence>
<accession>A0A240AX61</accession>
<dbReference type="FunFam" id="3.40.50.300:FF:000309">
    <property type="entry name" value="ABC transporter ATP-binding protein"/>
    <property type="match status" value="1"/>
</dbReference>
<evidence type="ECO:0000256" key="2">
    <source>
        <dbReference type="ARBA" id="ARBA00022741"/>
    </source>
</evidence>
<feature type="domain" description="ABC transporter" evidence="5">
    <location>
        <begin position="333"/>
        <end position="546"/>
    </location>
</feature>
<dbReference type="Proteomes" id="UP000250223">
    <property type="component" value="Unassembled WGS sequence"/>
</dbReference>
<dbReference type="InterPro" id="IPR003439">
    <property type="entry name" value="ABC_transporter-like_ATP-bd"/>
</dbReference>
<dbReference type="RefSeq" id="WP_095178205.1">
    <property type="nucleotide sequence ID" value="NZ_JAAZKZ010000033.1"/>
</dbReference>
<dbReference type="SMART" id="SM00382">
    <property type="entry name" value="AAA"/>
    <property type="match status" value="2"/>
</dbReference>
<dbReference type="InterPro" id="IPR017871">
    <property type="entry name" value="ABC_transporter-like_CS"/>
</dbReference>
<keyword evidence="3 6" id="KW-0067">ATP-binding</keyword>
<evidence type="ECO:0000256" key="3">
    <source>
        <dbReference type="ARBA" id="ARBA00022840"/>
    </source>
</evidence>
<name>A0A240AX61_CLOCO</name>
<reference evidence="6 7" key="1">
    <citation type="submission" date="2018-06" db="EMBL/GenBank/DDBJ databases">
        <authorList>
            <consortium name="Pathogen Informatics"/>
            <person name="Doyle S."/>
        </authorList>
    </citation>
    <scope>NUCLEOTIDE SEQUENCE [LARGE SCALE GENOMIC DNA]</scope>
    <source>
        <strain evidence="6 7">NCTC13028</strain>
    </source>
</reference>
<dbReference type="InterPro" id="IPR032781">
    <property type="entry name" value="ABC_tran_Xtn"/>
</dbReference>
<dbReference type="Gene3D" id="1.10.287.380">
    <property type="entry name" value="Valyl-tRNA synthetase, C-terminal domain"/>
    <property type="match status" value="1"/>
</dbReference>
<dbReference type="Gene3D" id="3.40.50.300">
    <property type="entry name" value="P-loop containing nucleotide triphosphate hydrolases"/>
    <property type="match status" value="2"/>
</dbReference>
<dbReference type="InterPro" id="IPR027417">
    <property type="entry name" value="P-loop_NTPase"/>
</dbReference>
<keyword evidence="4" id="KW-0175">Coiled coil</keyword>
<dbReference type="CDD" id="cd03221">
    <property type="entry name" value="ABCF_EF-3"/>
    <property type="match status" value="2"/>
</dbReference>
<dbReference type="GO" id="GO:0016887">
    <property type="term" value="F:ATP hydrolysis activity"/>
    <property type="evidence" value="ECO:0007669"/>
    <property type="project" value="InterPro"/>
</dbReference>
<dbReference type="PROSITE" id="PS00211">
    <property type="entry name" value="ABC_TRANSPORTER_1"/>
    <property type="match status" value="1"/>
</dbReference>
<keyword evidence="2" id="KW-0547">Nucleotide-binding</keyword>
<dbReference type="PANTHER" id="PTHR42855:SF2">
    <property type="entry name" value="DRUG RESISTANCE ABC TRANSPORTER,ATP-BINDING PROTEIN"/>
    <property type="match status" value="1"/>
</dbReference>